<comment type="catalytic activity">
    <reaction evidence="1">
        <text>Hydrolysis of terminal non-reducing beta-D-galactose residues in beta-D-galactosides.</text>
        <dbReference type="EC" id="3.2.1.23"/>
    </reaction>
</comment>
<evidence type="ECO:0000256" key="3">
    <source>
        <dbReference type="ARBA" id="ARBA00012756"/>
    </source>
</evidence>
<evidence type="ECO:0000256" key="5">
    <source>
        <dbReference type="ARBA" id="ARBA00023295"/>
    </source>
</evidence>
<protein>
    <recommendedName>
        <fullName evidence="3">beta-galactosidase</fullName>
        <ecNumber evidence="3">3.2.1.23</ecNumber>
    </recommendedName>
</protein>
<dbReference type="InterPro" id="IPR050347">
    <property type="entry name" value="Bact_Beta-galactosidase"/>
</dbReference>
<sequence length="631" mass="73622">MEAQLSWLDDPMVYRVNALEAHSDHSFYANEKEGVNHDSSLKHNLSGEWLFHYADNPMQRIKKFYQPGFNLASFDNISVPSHIELNGYAQNQYINIQYPWSTKVQRSFDKKESLKNSFSKGEDNSVGEYARYFDLPQSFIGKRTHIIFEGAERAIYLWLNGHFIGYAEDSFAPHEFDLTPYLEDKNNYLAVEVFKYSTAAYLEDQDMFSFFGLFRNVELVAWPDTHLVDLFLHPKLSVSEQEGLLTCDLKLSGNISRQLKCELYDPDNRLINRQSCLIKQKQTSVDFGRVSAVKVWDNHRPNLYRVVFKVYDLNGTTEEVVHYEFGFRKIRINEENIVQLNGQRLIINGVNRHEWSAKKGRAISSKEMREDIQTFRDNYINAVRTCHYMDQDYWYFLCDHYGIYVMAENNLETHGTWVGGHPEENLPGSGELWRGMALDRAKSNFEWLKNHSSILMWSLGNESYAGDNLMLMDQFYHTHDPERLVHYEGVSRNPAYRSRISDFESGMYMPPEKASEYLQQKPDKPLIFCEYMHSMGNSVGGLAQYVSLIQKYPQDCGGFIWDFIDQALYARDEISGRKVLKYGGDFDDRPNDGAFSGDGLLFADRMPKPAMQEVRYYYQKLDQLNYKHKLS</sequence>
<name>A0ABW4H1Z0_9LACO</name>
<keyword evidence="5" id="KW-0326">Glycosidase</keyword>
<dbReference type="Gene3D" id="2.60.40.10">
    <property type="entry name" value="Immunoglobulins"/>
    <property type="match status" value="1"/>
</dbReference>
<dbReference type="PANTHER" id="PTHR46323">
    <property type="entry name" value="BETA-GALACTOSIDASE"/>
    <property type="match status" value="1"/>
</dbReference>
<dbReference type="InterPro" id="IPR013783">
    <property type="entry name" value="Ig-like_fold"/>
</dbReference>
<comment type="similarity">
    <text evidence="2">Belongs to the glycosyl hydrolase 2 family.</text>
</comment>
<dbReference type="InterPro" id="IPR006102">
    <property type="entry name" value="Ig-like_GH2"/>
</dbReference>
<dbReference type="SUPFAM" id="SSF51445">
    <property type="entry name" value="(Trans)glycosidases"/>
    <property type="match status" value="1"/>
</dbReference>
<comment type="caution">
    <text evidence="9">The sequence shown here is derived from an EMBL/GenBank/DDBJ whole genome shotgun (WGS) entry which is preliminary data.</text>
</comment>
<evidence type="ECO:0000313" key="10">
    <source>
        <dbReference type="Proteomes" id="UP001597195"/>
    </source>
</evidence>
<dbReference type="PROSITE" id="PS00608">
    <property type="entry name" value="GLYCOSYL_HYDROL_F2_2"/>
    <property type="match status" value="1"/>
</dbReference>
<evidence type="ECO:0000259" key="7">
    <source>
        <dbReference type="Pfam" id="PF02836"/>
    </source>
</evidence>
<dbReference type="SUPFAM" id="SSF49303">
    <property type="entry name" value="beta-Galactosidase/glucuronidase domain"/>
    <property type="match status" value="1"/>
</dbReference>
<evidence type="ECO:0000256" key="1">
    <source>
        <dbReference type="ARBA" id="ARBA00001412"/>
    </source>
</evidence>
<dbReference type="InterPro" id="IPR036156">
    <property type="entry name" value="Beta-gal/glucu_dom_sf"/>
</dbReference>
<keyword evidence="10" id="KW-1185">Reference proteome</keyword>
<dbReference type="InterPro" id="IPR017853">
    <property type="entry name" value="GH"/>
</dbReference>
<evidence type="ECO:0000313" key="9">
    <source>
        <dbReference type="EMBL" id="MFD1548728.1"/>
    </source>
</evidence>
<dbReference type="InterPro" id="IPR006103">
    <property type="entry name" value="Glyco_hydro_2_cat"/>
</dbReference>
<keyword evidence="4 9" id="KW-0378">Hydrolase</keyword>
<dbReference type="InterPro" id="IPR008979">
    <property type="entry name" value="Galactose-bd-like_sf"/>
</dbReference>
<dbReference type="EMBL" id="JBHTOM010000004">
    <property type="protein sequence ID" value="MFD1548728.1"/>
    <property type="molecule type" value="Genomic_DNA"/>
</dbReference>
<dbReference type="PRINTS" id="PR00132">
    <property type="entry name" value="GLHYDRLASE2"/>
</dbReference>
<dbReference type="GO" id="GO:0016787">
    <property type="term" value="F:hydrolase activity"/>
    <property type="evidence" value="ECO:0007669"/>
    <property type="project" value="UniProtKB-KW"/>
</dbReference>
<feature type="domain" description="Glycoside hydrolase family 2 immunoglobulin-like beta-sandwich" evidence="6">
    <location>
        <begin position="225"/>
        <end position="328"/>
    </location>
</feature>
<evidence type="ECO:0000259" key="6">
    <source>
        <dbReference type="Pfam" id="PF00703"/>
    </source>
</evidence>
<reference evidence="10" key="1">
    <citation type="journal article" date="2019" name="Int. J. Syst. Evol. Microbiol.">
        <title>The Global Catalogue of Microorganisms (GCM) 10K type strain sequencing project: providing services to taxonomists for standard genome sequencing and annotation.</title>
        <authorList>
            <consortium name="The Broad Institute Genomics Platform"/>
            <consortium name="The Broad Institute Genome Sequencing Center for Infectious Disease"/>
            <person name="Wu L."/>
            <person name="Ma J."/>
        </authorList>
    </citation>
    <scope>NUCLEOTIDE SEQUENCE [LARGE SCALE GENOMIC DNA]</scope>
    <source>
        <strain evidence="10">CCM 8906</strain>
    </source>
</reference>
<dbReference type="Pfam" id="PF02837">
    <property type="entry name" value="Glyco_hydro_2_N"/>
    <property type="match status" value="1"/>
</dbReference>
<organism evidence="9 10">
    <name type="scientific">Levilactobacillus fuyuanensis</name>
    <dbReference type="NCBI Taxonomy" id="2486022"/>
    <lineage>
        <taxon>Bacteria</taxon>
        <taxon>Bacillati</taxon>
        <taxon>Bacillota</taxon>
        <taxon>Bacilli</taxon>
        <taxon>Lactobacillales</taxon>
        <taxon>Lactobacillaceae</taxon>
        <taxon>Levilactobacillus</taxon>
    </lineage>
</organism>
<dbReference type="Gene3D" id="3.20.20.80">
    <property type="entry name" value="Glycosidases"/>
    <property type="match status" value="1"/>
</dbReference>
<evidence type="ECO:0000259" key="8">
    <source>
        <dbReference type="Pfam" id="PF02837"/>
    </source>
</evidence>
<dbReference type="Pfam" id="PF02836">
    <property type="entry name" value="Glyco_hydro_2_C"/>
    <property type="match status" value="1"/>
</dbReference>
<feature type="domain" description="Glycoside hydrolase family 2 catalytic" evidence="7">
    <location>
        <begin position="332"/>
        <end position="621"/>
    </location>
</feature>
<dbReference type="PANTHER" id="PTHR46323:SF2">
    <property type="entry name" value="BETA-GALACTOSIDASE"/>
    <property type="match status" value="1"/>
</dbReference>
<dbReference type="RefSeq" id="WP_125700357.1">
    <property type="nucleotide sequence ID" value="NZ_JBHTOM010000004.1"/>
</dbReference>
<dbReference type="InterPro" id="IPR006104">
    <property type="entry name" value="Glyco_hydro_2_N"/>
</dbReference>
<feature type="domain" description="Glycosyl hydrolases family 2 sugar binding" evidence="8">
    <location>
        <begin position="44"/>
        <end position="223"/>
    </location>
</feature>
<dbReference type="Proteomes" id="UP001597195">
    <property type="component" value="Unassembled WGS sequence"/>
</dbReference>
<dbReference type="SUPFAM" id="SSF49785">
    <property type="entry name" value="Galactose-binding domain-like"/>
    <property type="match status" value="1"/>
</dbReference>
<evidence type="ECO:0000256" key="2">
    <source>
        <dbReference type="ARBA" id="ARBA00007401"/>
    </source>
</evidence>
<gene>
    <name evidence="9" type="ORF">ACFQ5T_03405</name>
</gene>
<evidence type="ECO:0000256" key="4">
    <source>
        <dbReference type="ARBA" id="ARBA00022801"/>
    </source>
</evidence>
<accession>A0ABW4H1Z0</accession>
<dbReference type="Pfam" id="PF00703">
    <property type="entry name" value="Glyco_hydro_2"/>
    <property type="match status" value="1"/>
</dbReference>
<dbReference type="EC" id="3.2.1.23" evidence="3"/>
<dbReference type="InterPro" id="IPR023232">
    <property type="entry name" value="Glyco_hydro_2_AS"/>
</dbReference>
<proteinExistence type="inferred from homology"/>
<dbReference type="InterPro" id="IPR006101">
    <property type="entry name" value="Glyco_hydro_2"/>
</dbReference>
<dbReference type="Gene3D" id="2.60.120.260">
    <property type="entry name" value="Galactose-binding domain-like"/>
    <property type="match status" value="1"/>
</dbReference>